<name>A0A679JBL0_VARPD</name>
<dbReference type="AlphaFoldDB" id="A0A679JBL0"/>
<gene>
    <name evidence="1" type="ORF">VVAX_05012</name>
</gene>
<sequence length="82" mass="9136">MATIPHRTDFPEGTEFVIKEFDVPLVRMPHGERWTWFNWFGGAPRPYSVEHLKPGNNWPAATFEAWAAVVKASLPSGAGAQA</sequence>
<protein>
    <submittedName>
        <fullName evidence="1">Uncharacterized protein</fullName>
    </submittedName>
</protein>
<reference evidence="1" key="1">
    <citation type="submission" date="2019-12" db="EMBL/GenBank/DDBJ databases">
        <authorList>
            <person name="Cremers G."/>
        </authorList>
    </citation>
    <scope>NUCLEOTIDE SEQUENCE</scope>
    <source>
        <strain evidence="1">Vvax</strain>
    </source>
</reference>
<accession>A0A679JBL0</accession>
<organism evidence="1">
    <name type="scientific">Variovorax paradoxus</name>
    <dbReference type="NCBI Taxonomy" id="34073"/>
    <lineage>
        <taxon>Bacteria</taxon>
        <taxon>Pseudomonadati</taxon>
        <taxon>Pseudomonadota</taxon>
        <taxon>Betaproteobacteria</taxon>
        <taxon>Burkholderiales</taxon>
        <taxon>Comamonadaceae</taxon>
        <taxon>Variovorax</taxon>
    </lineage>
</organism>
<dbReference type="EMBL" id="LR743507">
    <property type="protein sequence ID" value="CAA2108503.1"/>
    <property type="molecule type" value="Genomic_DNA"/>
</dbReference>
<evidence type="ECO:0000313" key="1">
    <source>
        <dbReference type="EMBL" id="CAA2108503.1"/>
    </source>
</evidence>
<proteinExistence type="predicted"/>
<dbReference type="RefSeq" id="WP_339092510.1">
    <property type="nucleotide sequence ID" value="NZ_LR743507.1"/>
</dbReference>